<evidence type="ECO:0000256" key="4">
    <source>
        <dbReference type="ARBA" id="ARBA00023239"/>
    </source>
</evidence>
<dbReference type="AlphaFoldDB" id="D4B9M7"/>
<keyword evidence="3" id="KW-0862">Zinc</keyword>
<comment type="similarity">
    <text evidence="1">Belongs to the Gfa family.</text>
</comment>
<accession>D4B9M7</accession>
<dbReference type="EMBL" id="ABWL02000006">
    <property type="protein sequence ID" value="EFE08888.1"/>
    <property type="molecule type" value="Genomic_DNA"/>
</dbReference>
<keyword evidence="4" id="KW-0456">Lyase</keyword>
<feature type="domain" description="CENP-V/GFA" evidence="5">
    <location>
        <begin position="16"/>
        <end position="130"/>
    </location>
</feature>
<protein>
    <submittedName>
        <fullName evidence="6">S-(Hydroxymethyl)glutathione synthase</fullName>
    </submittedName>
</protein>
<evidence type="ECO:0000313" key="7">
    <source>
        <dbReference type="Proteomes" id="UP000003880"/>
    </source>
</evidence>
<reference evidence="6 7" key="1">
    <citation type="submission" date="2010-02" db="EMBL/GenBank/DDBJ databases">
        <authorList>
            <person name="Weinstock G."/>
            <person name="Sodergren E."/>
            <person name="Clifton S."/>
            <person name="Fulton L."/>
            <person name="Fulton B."/>
            <person name="Courtney L."/>
            <person name="Fronick C."/>
            <person name="Harrison M."/>
            <person name="Strong C."/>
            <person name="Farmer C."/>
            <person name="Delahaunty K."/>
            <person name="Markovic C."/>
            <person name="Hall O."/>
            <person name="Minx P."/>
            <person name="Tomlinson C."/>
            <person name="Mitreva M."/>
            <person name="Nelson J."/>
            <person name="Hou S."/>
            <person name="Wollam A."/>
            <person name="Pepin K.H."/>
            <person name="Johnson M."/>
            <person name="Bhonagiri V."/>
            <person name="Zhang X."/>
            <person name="Suruliraj S."/>
            <person name="Warren W."/>
            <person name="Chinwalla A."/>
            <person name="Mardis E.R."/>
            <person name="Wilson R.K."/>
        </authorList>
    </citation>
    <scope>NUCLEOTIDE SEQUENCE [LARGE SCALE GENOMIC DNA]</scope>
    <source>
        <strain evidence="6 7">ATCC 29220</strain>
    </source>
</reference>
<dbReference type="InterPro" id="IPR006913">
    <property type="entry name" value="CENP-V/GFA"/>
</dbReference>
<name>D4B9M7_9ENTR</name>
<dbReference type="GO" id="GO:0016846">
    <property type="term" value="F:carbon-sulfur lyase activity"/>
    <property type="evidence" value="ECO:0007669"/>
    <property type="project" value="InterPro"/>
</dbReference>
<evidence type="ECO:0000256" key="1">
    <source>
        <dbReference type="ARBA" id="ARBA00005495"/>
    </source>
</evidence>
<keyword evidence="2" id="KW-0479">Metal-binding</keyword>
<dbReference type="eggNOG" id="COG3791">
    <property type="taxonomic scope" value="Bacteria"/>
</dbReference>
<evidence type="ECO:0000256" key="2">
    <source>
        <dbReference type="ARBA" id="ARBA00022723"/>
    </source>
</evidence>
<dbReference type="SUPFAM" id="SSF51316">
    <property type="entry name" value="Mss4-like"/>
    <property type="match status" value="1"/>
</dbReference>
<dbReference type="InterPro" id="IPR011057">
    <property type="entry name" value="Mss4-like_sf"/>
</dbReference>
<comment type="caution">
    <text evidence="6">The sequence shown here is derived from an EMBL/GenBank/DDBJ whole genome shotgun (WGS) entry which is preliminary data.</text>
</comment>
<dbReference type="GO" id="GO:0046872">
    <property type="term" value="F:metal ion binding"/>
    <property type="evidence" value="ECO:0007669"/>
    <property type="project" value="UniProtKB-KW"/>
</dbReference>
<dbReference type="Gene3D" id="3.90.1590.10">
    <property type="entry name" value="glutathione-dependent formaldehyde- activating enzyme (gfa)"/>
    <property type="match status" value="1"/>
</dbReference>
<dbReference type="PANTHER" id="PTHR33337">
    <property type="entry name" value="GFA DOMAIN-CONTAINING PROTEIN"/>
    <property type="match status" value="1"/>
</dbReference>
<dbReference type="HOGENOM" id="CLU_055491_4_0_6"/>
<dbReference type="Pfam" id="PF04828">
    <property type="entry name" value="GFA"/>
    <property type="match status" value="1"/>
</dbReference>
<organism evidence="6 7">
    <name type="scientific">Citrobacter youngae ATCC 29220</name>
    <dbReference type="NCBI Taxonomy" id="500640"/>
    <lineage>
        <taxon>Bacteria</taxon>
        <taxon>Pseudomonadati</taxon>
        <taxon>Pseudomonadota</taxon>
        <taxon>Gammaproteobacteria</taxon>
        <taxon>Enterobacterales</taxon>
        <taxon>Enterobacteriaceae</taxon>
        <taxon>Citrobacter</taxon>
        <taxon>Citrobacter freundii complex</taxon>
    </lineage>
</organism>
<evidence type="ECO:0000256" key="3">
    <source>
        <dbReference type="ARBA" id="ARBA00022833"/>
    </source>
</evidence>
<dbReference type="PANTHER" id="PTHR33337:SF40">
    <property type="entry name" value="CENP-V_GFA DOMAIN-CONTAINING PROTEIN-RELATED"/>
    <property type="match status" value="1"/>
</dbReference>
<evidence type="ECO:0000313" key="6">
    <source>
        <dbReference type="EMBL" id="EFE08888.1"/>
    </source>
</evidence>
<proteinExistence type="inferred from homology"/>
<dbReference type="Proteomes" id="UP000003880">
    <property type="component" value="Unassembled WGS sequence"/>
</dbReference>
<dbReference type="PROSITE" id="PS51891">
    <property type="entry name" value="CENP_V_GFA"/>
    <property type="match status" value="1"/>
</dbReference>
<gene>
    <name evidence="6" type="ORF">CIT292_07167</name>
</gene>
<sequence length="130" mass="13903">MSGNMLLTGVVMSKVYIGGCLCGSIRFAAKSPNNSHTCSCDICQKHTGAPTVVWIEFNAENVTWTAGKPTTWRSSDASSRAFCPQCGSSIGAIDDAPVIALLAGTFDDPNDEDLAPEFHAFSDMKPAWWP</sequence>
<evidence type="ECO:0000259" key="5">
    <source>
        <dbReference type="PROSITE" id="PS51891"/>
    </source>
</evidence>